<dbReference type="PRINTS" id="PR00344">
    <property type="entry name" value="BCTRLSENSOR"/>
</dbReference>
<dbReference type="InterPro" id="IPR000700">
    <property type="entry name" value="PAS-assoc_C"/>
</dbReference>
<keyword evidence="3" id="KW-0597">Phosphoprotein</keyword>
<dbReference type="SUPFAM" id="SSF55785">
    <property type="entry name" value="PYP-like sensor domain (PAS domain)"/>
    <property type="match status" value="4"/>
</dbReference>
<dbReference type="CDD" id="cd00082">
    <property type="entry name" value="HisKA"/>
    <property type="match status" value="1"/>
</dbReference>
<protein>
    <recommendedName>
        <fullName evidence="2">histidine kinase</fullName>
        <ecNumber evidence="2">2.7.13.3</ecNumber>
    </recommendedName>
</protein>
<comment type="catalytic activity">
    <reaction evidence="1">
        <text>ATP + protein L-histidine = ADP + protein N-phospho-L-histidine.</text>
        <dbReference type="EC" id="2.7.13.3"/>
    </reaction>
</comment>
<dbReference type="InterPro" id="IPR036097">
    <property type="entry name" value="HisK_dim/P_sf"/>
</dbReference>
<dbReference type="Gene3D" id="3.30.450.20">
    <property type="entry name" value="PAS domain"/>
    <property type="match status" value="4"/>
</dbReference>
<dbReference type="NCBIfam" id="TIGR00229">
    <property type="entry name" value="sensory_box"/>
    <property type="match status" value="2"/>
</dbReference>
<evidence type="ECO:0000256" key="1">
    <source>
        <dbReference type="ARBA" id="ARBA00000085"/>
    </source>
</evidence>
<keyword evidence="4" id="KW-0808">Transferase</keyword>
<feature type="coiled-coil region" evidence="6">
    <location>
        <begin position="597"/>
        <end position="624"/>
    </location>
</feature>
<dbReference type="PANTHER" id="PTHR43304">
    <property type="entry name" value="PHYTOCHROME-LIKE PROTEIN CPH1"/>
    <property type="match status" value="1"/>
</dbReference>
<evidence type="ECO:0000256" key="4">
    <source>
        <dbReference type="ARBA" id="ARBA00022679"/>
    </source>
</evidence>
<dbReference type="InterPro" id="IPR003661">
    <property type="entry name" value="HisK_dim/P_dom"/>
</dbReference>
<gene>
    <name evidence="10" type="ORF">C8E01_11079</name>
</gene>
<accession>A0A2U1ATG2</accession>
<dbReference type="EMBL" id="QEKI01000010">
    <property type="protein sequence ID" value="PVY39690.1"/>
    <property type="molecule type" value="Genomic_DNA"/>
</dbReference>
<evidence type="ECO:0000256" key="2">
    <source>
        <dbReference type="ARBA" id="ARBA00012438"/>
    </source>
</evidence>
<evidence type="ECO:0000259" key="9">
    <source>
        <dbReference type="PROSITE" id="PS50113"/>
    </source>
</evidence>
<name>A0A2U1ATG2_9BACT</name>
<evidence type="ECO:0000259" key="8">
    <source>
        <dbReference type="PROSITE" id="PS50112"/>
    </source>
</evidence>
<sequence length="853" mass="96958">MTKTRTISSEVLRAFEAVPDLYLILSTDFTILGASKAYLEVTQLDAEDIKGRYLFDVFPDNPGLVEADGSFNLHKSLEWVLQNKKPHHMALQRYDMQVPPVTGTFLEKYWLPSNTPVLDEEGNTSFILHKVLDVTEQVLVKERLEQTEQEVREMYGEQKITKAKLVAARAEAELERRKLHNIFMQAPAMICILEGPQHVFTFANPTYQQLVGNRPILGKPILEAMPELEGQAVITLLNKVYQTGESEFAHEMLVRLDHTNSGTLGNNYYNFTYQAIRNLAGDIDGIMVFAFEVTSQVESHRNMETANQELHRMQEALLQLNQELERRIAERTAELEFSKAAIEAQRNRLHSIFMNAPTPFLVVEGPEFTFHQINPAFKRVFPGKNMIGKNLLEVFPELQGTPIPNILEKVYRTGENFEALEYPLMLSRHDGADPEEIYLTFTYQARRDEKGEIDGVLVFASDVTEQVKSRQKVEQGAERLRLITDALPVLIGYLDKEERYQFTNKAYESWFPIKADELIGRPVRDVVGESAYSGVKQYIDRALAGERLDFESRMPYREDFVKYIHTSYVPDIRDGEVAGFYTLVHDITEPTIARLKLEESEHEARALTAKLAAANLELSETNAQLTRTNIDLDNFIYAASHDLKAPIYNIERLLLILMESIPSEAQASSELTHVIEMIDSSISRFKRTIDHLTDVTKLQKENSQEASEVNLTELIHDITLDLSAQIESMDAKIEVDVAACSAIRFSEKNLRSVLYNLISNALKYRDPERKPAIKVSCEVAGDYILLKVRDNGLGLKPSGVAKIFSMFTRLHDHVEGSGIGLYMVKKIVENAEGRIEVESEIGKGSTFSVYFKR</sequence>
<feature type="coiled-coil region" evidence="6">
    <location>
        <begin position="303"/>
        <end position="341"/>
    </location>
</feature>
<dbReference type="SUPFAM" id="SSF47384">
    <property type="entry name" value="Homodimeric domain of signal transducing histidine kinase"/>
    <property type="match status" value="1"/>
</dbReference>
<dbReference type="PROSITE" id="PS50109">
    <property type="entry name" value="HIS_KIN"/>
    <property type="match status" value="1"/>
</dbReference>
<feature type="domain" description="Histidine kinase" evidence="7">
    <location>
        <begin position="638"/>
        <end position="853"/>
    </location>
</feature>
<dbReference type="InterPro" id="IPR005467">
    <property type="entry name" value="His_kinase_dom"/>
</dbReference>
<evidence type="ECO:0000256" key="3">
    <source>
        <dbReference type="ARBA" id="ARBA00022553"/>
    </source>
</evidence>
<dbReference type="Proteomes" id="UP000245466">
    <property type="component" value="Unassembled WGS sequence"/>
</dbReference>
<dbReference type="SMART" id="SM00091">
    <property type="entry name" value="PAS"/>
    <property type="match status" value="4"/>
</dbReference>
<evidence type="ECO:0000256" key="5">
    <source>
        <dbReference type="ARBA" id="ARBA00022777"/>
    </source>
</evidence>
<feature type="domain" description="PAS" evidence="8">
    <location>
        <begin position="476"/>
        <end position="546"/>
    </location>
</feature>
<dbReference type="InterPro" id="IPR035965">
    <property type="entry name" value="PAS-like_dom_sf"/>
</dbReference>
<dbReference type="InterPro" id="IPR003594">
    <property type="entry name" value="HATPase_dom"/>
</dbReference>
<keyword evidence="6" id="KW-0175">Coiled coil</keyword>
<dbReference type="Gene3D" id="1.10.287.130">
    <property type="match status" value="1"/>
</dbReference>
<dbReference type="GO" id="GO:0000155">
    <property type="term" value="F:phosphorelay sensor kinase activity"/>
    <property type="evidence" value="ECO:0007669"/>
    <property type="project" value="InterPro"/>
</dbReference>
<dbReference type="EC" id="2.7.13.3" evidence="2"/>
<evidence type="ECO:0000313" key="11">
    <source>
        <dbReference type="Proteomes" id="UP000245466"/>
    </source>
</evidence>
<dbReference type="InterPro" id="IPR036890">
    <property type="entry name" value="HATPase_C_sf"/>
</dbReference>
<dbReference type="InterPro" id="IPR000014">
    <property type="entry name" value="PAS"/>
</dbReference>
<dbReference type="CDD" id="cd00130">
    <property type="entry name" value="PAS"/>
    <property type="match status" value="1"/>
</dbReference>
<dbReference type="InterPro" id="IPR004358">
    <property type="entry name" value="Sig_transdc_His_kin-like_C"/>
</dbReference>
<keyword evidence="5" id="KW-0418">Kinase</keyword>
<feature type="domain" description="PAC" evidence="9">
    <location>
        <begin position="420"/>
        <end position="475"/>
    </location>
</feature>
<dbReference type="Pfam" id="PF02518">
    <property type="entry name" value="HATPase_c"/>
    <property type="match status" value="1"/>
</dbReference>
<keyword evidence="11" id="KW-1185">Reference proteome</keyword>
<dbReference type="PANTHER" id="PTHR43304:SF1">
    <property type="entry name" value="PAC DOMAIN-CONTAINING PROTEIN"/>
    <property type="match status" value="1"/>
</dbReference>
<organism evidence="10 11">
    <name type="scientific">Pontibacter virosus</name>
    <dbReference type="NCBI Taxonomy" id="1765052"/>
    <lineage>
        <taxon>Bacteria</taxon>
        <taxon>Pseudomonadati</taxon>
        <taxon>Bacteroidota</taxon>
        <taxon>Cytophagia</taxon>
        <taxon>Cytophagales</taxon>
        <taxon>Hymenobacteraceae</taxon>
        <taxon>Pontibacter</taxon>
    </lineage>
</organism>
<comment type="caution">
    <text evidence="10">The sequence shown here is derived from an EMBL/GenBank/DDBJ whole genome shotgun (WGS) entry which is preliminary data.</text>
</comment>
<dbReference type="OrthoDB" id="9766459at2"/>
<dbReference type="InterPro" id="IPR052162">
    <property type="entry name" value="Sensor_kinase/Photoreceptor"/>
</dbReference>
<evidence type="ECO:0000256" key="6">
    <source>
        <dbReference type="SAM" id="Coils"/>
    </source>
</evidence>
<feature type="domain" description="PAC" evidence="9">
    <location>
        <begin position="92"/>
        <end position="146"/>
    </location>
</feature>
<dbReference type="SMART" id="SM00387">
    <property type="entry name" value="HATPase_c"/>
    <property type="match status" value="1"/>
</dbReference>
<dbReference type="PROSITE" id="PS50113">
    <property type="entry name" value="PAC"/>
    <property type="match status" value="2"/>
</dbReference>
<dbReference type="SUPFAM" id="SSF55874">
    <property type="entry name" value="ATPase domain of HSP90 chaperone/DNA topoisomerase II/histidine kinase"/>
    <property type="match status" value="1"/>
</dbReference>
<evidence type="ECO:0000259" key="7">
    <source>
        <dbReference type="PROSITE" id="PS50109"/>
    </source>
</evidence>
<proteinExistence type="predicted"/>
<dbReference type="RefSeq" id="WP_116544211.1">
    <property type="nucleotide sequence ID" value="NZ_QEKI01000010.1"/>
</dbReference>
<evidence type="ECO:0000313" key="10">
    <source>
        <dbReference type="EMBL" id="PVY39690.1"/>
    </source>
</evidence>
<reference evidence="10 11" key="1">
    <citation type="submission" date="2018-04" db="EMBL/GenBank/DDBJ databases">
        <title>Genomic Encyclopedia of Type Strains, Phase IV (KMG-IV): sequencing the most valuable type-strain genomes for metagenomic binning, comparative biology and taxonomic classification.</title>
        <authorList>
            <person name="Goeker M."/>
        </authorList>
    </citation>
    <scope>NUCLEOTIDE SEQUENCE [LARGE SCALE GENOMIC DNA]</scope>
    <source>
        <strain evidence="10 11">DSM 100231</strain>
    </source>
</reference>
<dbReference type="AlphaFoldDB" id="A0A2U1ATG2"/>
<dbReference type="Gene3D" id="3.30.565.10">
    <property type="entry name" value="Histidine kinase-like ATPase, C-terminal domain"/>
    <property type="match status" value="1"/>
</dbReference>
<dbReference type="PROSITE" id="PS50112">
    <property type="entry name" value="PAS"/>
    <property type="match status" value="1"/>
</dbReference>
<dbReference type="Pfam" id="PF08448">
    <property type="entry name" value="PAS_4"/>
    <property type="match status" value="4"/>
</dbReference>
<dbReference type="InterPro" id="IPR013656">
    <property type="entry name" value="PAS_4"/>
</dbReference>